<keyword evidence="2" id="KW-0472">Membrane</keyword>
<keyword evidence="2" id="KW-0812">Transmembrane</keyword>
<protein>
    <submittedName>
        <fullName evidence="3">Zinc ribbon domain-containing protein</fullName>
    </submittedName>
</protein>
<feature type="region of interest" description="Disordered" evidence="1">
    <location>
        <begin position="25"/>
        <end position="100"/>
    </location>
</feature>
<name>A0ABR7GN66_9FIRM</name>
<organism evidence="3 4">
    <name type="scientific">Agathobaculum hominis</name>
    <dbReference type="NCBI Taxonomy" id="2763014"/>
    <lineage>
        <taxon>Bacteria</taxon>
        <taxon>Bacillati</taxon>
        <taxon>Bacillota</taxon>
        <taxon>Clostridia</taxon>
        <taxon>Eubacteriales</taxon>
        <taxon>Butyricicoccaceae</taxon>
        <taxon>Agathobaculum</taxon>
    </lineage>
</organism>
<accession>A0ABR7GN66</accession>
<evidence type="ECO:0000313" key="4">
    <source>
        <dbReference type="Proteomes" id="UP000641741"/>
    </source>
</evidence>
<sequence length="300" mass="33406">MKCQHCGINFEDGERFCPICGERAGSKGRLSETGKPLFPHKTVRPRAEKKTERESVRSAIDPQYESVRTTAQHKTHSHEARPIGTKAVPSAMPKKSGGAKGGRKAGAIIAAAVVLVNFIPTIISLIEDSTANFPERLPDFVYDFTDGDSSHDYDNADTYIDLSILIGEQIELPLSDGATLALYFEPGEDGSYTLGYIAPDGSKQYVEQGYSSCSEESDSWYDEERFPTEDYEFYLTWMTKTEEAASNTTVPPWYDARGESDIWLCIYRSRTDGSIILQDMDQLGLFGDTDIYELNPTDLI</sequence>
<dbReference type="RefSeq" id="WP_186969955.1">
    <property type="nucleotide sequence ID" value="NZ_JACOPK010000005.1"/>
</dbReference>
<gene>
    <name evidence="3" type="ORF">H8S02_07280</name>
</gene>
<evidence type="ECO:0000256" key="2">
    <source>
        <dbReference type="SAM" id="Phobius"/>
    </source>
</evidence>
<dbReference type="Proteomes" id="UP000641741">
    <property type="component" value="Unassembled WGS sequence"/>
</dbReference>
<feature type="compositionally biased region" description="Basic and acidic residues" evidence="1">
    <location>
        <begin position="45"/>
        <end position="56"/>
    </location>
</feature>
<evidence type="ECO:0000313" key="3">
    <source>
        <dbReference type="EMBL" id="MBC5695747.1"/>
    </source>
</evidence>
<feature type="transmembrane region" description="Helical" evidence="2">
    <location>
        <begin position="105"/>
        <end position="126"/>
    </location>
</feature>
<evidence type="ECO:0000256" key="1">
    <source>
        <dbReference type="SAM" id="MobiDB-lite"/>
    </source>
</evidence>
<keyword evidence="4" id="KW-1185">Reference proteome</keyword>
<proteinExistence type="predicted"/>
<keyword evidence="2" id="KW-1133">Transmembrane helix</keyword>
<comment type="caution">
    <text evidence="3">The sequence shown here is derived from an EMBL/GenBank/DDBJ whole genome shotgun (WGS) entry which is preliminary data.</text>
</comment>
<dbReference type="EMBL" id="JACOPK010000005">
    <property type="protein sequence ID" value="MBC5695747.1"/>
    <property type="molecule type" value="Genomic_DNA"/>
</dbReference>
<reference evidence="3 4" key="1">
    <citation type="submission" date="2020-08" db="EMBL/GenBank/DDBJ databases">
        <title>Genome public.</title>
        <authorList>
            <person name="Liu C."/>
            <person name="Sun Q."/>
        </authorList>
    </citation>
    <scope>NUCLEOTIDE SEQUENCE [LARGE SCALE GENOMIC DNA]</scope>
    <source>
        <strain evidence="3 4">M2</strain>
    </source>
</reference>